<evidence type="ECO:0000313" key="1">
    <source>
        <dbReference type="EMBL" id="CAI8801721.1"/>
    </source>
</evidence>
<dbReference type="EMBL" id="OX458333">
    <property type="protein sequence ID" value="CAI8801721.1"/>
    <property type="molecule type" value="Genomic_DNA"/>
</dbReference>
<gene>
    <name evidence="1" type="ORF">MSZNOR_1604</name>
</gene>
<keyword evidence="2" id="KW-1185">Reference proteome</keyword>
<evidence type="ECO:0008006" key="3">
    <source>
        <dbReference type="Google" id="ProtNLM"/>
    </source>
</evidence>
<reference evidence="1 2" key="1">
    <citation type="submission" date="2023-03" db="EMBL/GenBank/DDBJ databases">
        <authorList>
            <person name="Pearce D."/>
        </authorList>
    </citation>
    <scope>NUCLEOTIDE SEQUENCE [LARGE SCALE GENOMIC DNA]</scope>
    <source>
        <strain evidence="1">Msz</strain>
    </source>
</reference>
<organism evidence="1 2">
    <name type="scientific">Methylocaldum szegediense</name>
    <dbReference type="NCBI Taxonomy" id="73780"/>
    <lineage>
        <taxon>Bacteria</taxon>
        <taxon>Pseudomonadati</taxon>
        <taxon>Pseudomonadota</taxon>
        <taxon>Gammaproteobacteria</taxon>
        <taxon>Methylococcales</taxon>
        <taxon>Methylococcaceae</taxon>
        <taxon>Methylocaldum</taxon>
    </lineage>
</organism>
<sequence>MVLYRMPTRLERFSSELDIVLRKFCQPLRLSSEWFYLNSLLSTGRIRKSSYRAERISMVA</sequence>
<proteinExistence type="predicted"/>
<protein>
    <recommendedName>
        <fullName evidence="3">Transposase</fullName>
    </recommendedName>
</protein>
<evidence type="ECO:0000313" key="2">
    <source>
        <dbReference type="Proteomes" id="UP001162030"/>
    </source>
</evidence>
<accession>A0ABM9I036</accession>
<name>A0ABM9I036_9GAMM</name>
<dbReference type="Proteomes" id="UP001162030">
    <property type="component" value="Chromosome"/>
</dbReference>